<evidence type="ECO:0000259" key="11">
    <source>
        <dbReference type="Pfam" id="PF02826"/>
    </source>
</evidence>
<evidence type="ECO:0000256" key="1">
    <source>
        <dbReference type="ARBA" id="ARBA00003800"/>
    </source>
</evidence>
<dbReference type="InterPro" id="IPR036291">
    <property type="entry name" value="NAD(P)-bd_dom_sf"/>
</dbReference>
<organism evidence="12 14">
    <name type="scientific">Streptomyces griseoviridis</name>
    <dbReference type="NCBI Taxonomy" id="45398"/>
    <lineage>
        <taxon>Bacteria</taxon>
        <taxon>Bacillati</taxon>
        <taxon>Actinomycetota</taxon>
        <taxon>Actinomycetes</taxon>
        <taxon>Kitasatosporales</taxon>
        <taxon>Streptomycetaceae</taxon>
        <taxon>Streptomyces</taxon>
    </lineage>
</organism>
<dbReference type="OrthoDB" id="9793626at2"/>
<dbReference type="SUPFAM" id="SSF52283">
    <property type="entry name" value="Formate/glycerate dehydrogenase catalytic domain-like"/>
    <property type="match status" value="1"/>
</dbReference>
<evidence type="ECO:0000256" key="9">
    <source>
        <dbReference type="SAM" id="MobiDB-lite"/>
    </source>
</evidence>
<feature type="compositionally biased region" description="Pro residues" evidence="9">
    <location>
        <begin position="18"/>
        <end position="31"/>
    </location>
</feature>
<dbReference type="PANTHER" id="PTHR42938">
    <property type="entry name" value="FORMATE DEHYDROGENASE 1"/>
    <property type="match status" value="1"/>
</dbReference>
<keyword evidence="15" id="KW-1185">Reference proteome</keyword>
<proteinExistence type="inferred from homology"/>
<keyword evidence="5" id="KW-0520">NAD</keyword>
<comment type="function">
    <text evidence="1">Catalyzes the reversible oxidation of 3-phospho-D-glycerate to 3-phosphonooxypyruvate, the first step of the phosphorylated L-serine biosynthesis pathway. Also catalyzes the reversible oxidation of 2-hydroxyglutarate to 2-oxoglutarate.</text>
</comment>
<dbReference type="Proteomes" id="UP000271291">
    <property type="component" value="Chromosome"/>
</dbReference>
<evidence type="ECO:0000313" key="13">
    <source>
        <dbReference type="EMBL" id="QCN84091.1"/>
    </source>
</evidence>
<evidence type="ECO:0000313" key="14">
    <source>
        <dbReference type="Proteomes" id="UP000271291"/>
    </source>
</evidence>
<evidence type="ECO:0000256" key="7">
    <source>
        <dbReference type="ARBA" id="ARBA00048126"/>
    </source>
</evidence>
<gene>
    <name evidence="13" type="ORF">DDJ31_03145</name>
    <name evidence="12" type="ORF">ELQ87_36100</name>
</gene>
<dbReference type="Pfam" id="PF00389">
    <property type="entry name" value="2-Hacid_dh"/>
    <property type="match status" value="1"/>
</dbReference>
<accession>A0A3Q9L0Y4</accession>
<dbReference type="GO" id="GO:0016616">
    <property type="term" value="F:oxidoreductase activity, acting on the CH-OH group of donors, NAD or NADP as acceptor"/>
    <property type="evidence" value="ECO:0007669"/>
    <property type="project" value="InterPro"/>
</dbReference>
<dbReference type="InterPro" id="IPR029753">
    <property type="entry name" value="D-isomer_DH_CS"/>
</dbReference>
<evidence type="ECO:0000256" key="8">
    <source>
        <dbReference type="RuleBase" id="RU003719"/>
    </source>
</evidence>
<evidence type="ECO:0000313" key="15">
    <source>
        <dbReference type="Proteomes" id="UP000501753"/>
    </source>
</evidence>
<evidence type="ECO:0000256" key="6">
    <source>
        <dbReference type="ARBA" id="ARBA00030455"/>
    </source>
</evidence>
<feature type="domain" description="D-isomer specific 2-hydroxyacid dehydrogenase NAD-binding" evidence="11">
    <location>
        <begin position="186"/>
        <end position="356"/>
    </location>
</feature>
<dbReference type="GO" id="GO:0051287">
    <property type="term" value="F:NAD binding"/>
    <property type="evidence" value="ECO:0007669"/>
    <property type="project" value="InterPro"/>
</dbReference>
<dbReference type="KEGG" id="sgd:ELQ87_36100"/>
<dbReference type="InterPro" id="IPR029752">
    <property type="entry name" value="D-isomer_DH_CS1"/>
</dbReference>
<dbReference type="PANTHER" id="PTHR42938:SF47">
    <property type="entry name" value="HYDROXYPYRUVATE REDUCTASE"/>
    <property type="match status" value="1"/>
</dbReference>
<evidence type="ECO:0000256" key="3">
    <source>
        <dbReference type="ARBA" id="ARBA00013001"/>
    </source>
</evidence>
<evidence type="ECO:0000256" key="4">
    <source>
        <dbReference type="ARBA" id="ARBA00023002"/>
    </source>
</evidence>
<dbReference type="EMBL" id="CP029078">
    <property type="protein sequence ID" value="QCN84091.1"/>
    <property type="molecule type" value="Genomic_DNA"/>
</dbReference>
<name>A0A3Q9L0Y4_STRGD</name>
<comment type="similarity">
    <text evidence="2 8">Belongs to the D-isomer specific 2-hydroxyacid dehydrogenase family.</text>
</comment>
<dbReference type="Proteomes" id="UP000501753">
    <property type="component" value="Chromosome"/>
</dbReference>
<evidence type="ECO:0000256" key="2">
    <source>
        <dbReference type="ARBA" id="ARBA00005854"/>
    </source>
</evidence>
<dbReference type="Pfam" id="PF02826">
    <property type="entry name" value="2-Hacid_dh_C"/>
    <property type="match status" value="1"/>
</dbReference>
<dbReference type="EC" id="1.1.1.399" evidence="3"/>
<sequence>MGTGPRDGRPFGPGLALPRPPGPPCSAPPSSGPDRDAGHRKRWREDPSPETNRPLRFPHNKPNVRVFTWLRRLFEERSVPTPIVIVSDALPGDTVAPLKAACDVRQIDGRDRQALLAALPEADALIVRSGTRVDAEVLERATRLRVVARAGVGLDNVDTATARALGVTVVNAPDANSVSVAELTVSLVVASVRHLQEAGRSLRAGEWRRSDFAGTELSGRTAGIVGFGRVGREVARRLAAFDMRILVHDPYADTLADDVHATGLDELLAAADVVTLHLPRTPTTTGLIGARELRLMKPTAHLVNTARGGIVDESALYRALCAGTLAGAALDVFATEPPGASPLLDLPNVVAVPHLGASTAEAQLRAGHEAVRKVLAELAPLLAPAPTTV</sequence>
<dbReference type="SUPFAM" id="SSF51735">
    <property type="entry name" value="NAD(P)-binding Rossmann-fold domains"/>
    <property type="match status" value="1"/>
</dbReference>
<evidence type="ECO:0000313" key="12">
    <source>
        <dbReference type="EMBL" id="AZS89062.1"/>
    </source>
</evidence>
<feature type="compositionally biased region" description="Basic and acidic residues" evidence="9">
    <location>
        <begin position="33"/>
        <end position="47"/>
    </location>
</feature>
<reference evidence="13 15" key="1">
    <citation type="submission" date="2018-04" db="EMBL/GenBank/DDBJ databases">
        <title>Complete genome sequences of Streptomyces griseoviridis K61 and characterization of antagonistic properties of biological control agents.</title>
        <authorList>
            <person name="Mariita R.M."/>
            <person name="Sello J.K."/>
        </authorList>
    </citation>
    <scope>NUCLEOTIDE SEQUENCE [LARGE SCALE GENOMIC DNA]</scope>
    <source>
        <strain evidence="13 15">K61</strain>
    </source>
</reference>
<keyword evidence="4 8" id="KW-0560">Oxidoreductase</keyword>
<dbReference type="InterPro" id="IPR006139">
    <property type="entry name" value="D-isomer_2_OHA_DH_cat_dom"/>
</dbReference>
<dbReference type="InterPro" id="IPR006140">
    <property type="entry name" value="D-isomer_DH_NAD-bd"/>
</dbReference>
<comment type="catalytic activity">
    <reaction evidence="7">
        <text>(R)-2-hydroxyglutarate + NAD(+) = 2-oxoglutarate + NADH + H(+)</text>
        <dbReference type="Rhea" id="RHEA:49612"/>
        <dbReference type="ChEBI" id="CHEBI:15378"/>
        <dbReference type="ChEBI" id="CHEBI:15801"/>
        <dbReference type="ChEBI" id="CHEBI:16810"/>
        <dbReference type="ChEBI" id="CHEBI:57540"/>
        <dbReference type="ChEBI" id="CHEBI:57945"/>
        <dbReference type="EC" id="1.1.1.399"/>
    </reaction>
</comment>
<dbReference type="FunFam" id="3.40.50.720:FF:000021">
    <property type="entry name" value="D-3-phosphoglycerate dehydrogenase"/>
    <property type="match status" value="1"/>
</dbReference>
<dbReference type="PROSITE" id="PS00670">
    <property type="entry name" value="D_2_HYDROXYACID_DH_2"/>
    <property type="match status" value="1"/>
</dbReference>
<dbReference type="Gene3D" id="3.40.50.720">
    <property type="entry name" value="NAD(P)-binding Rossmann-like Domain"/>
    <property type="match status" value="2"/>
</dbReference>
<dbReference type="CDD" id="cd12173">
    <property type="entry name" value="PGDH_4"/>
    <property type="match status" value="1"/>
</dbReference>
<dbReference type="AlphaFoldDB" id="A0A3Q9L0Y4"/>
<dbReference type="PROSITE" id="PS00065">
    <property type="entry name" value="D_2_HYDROXYACID_DH_1"/>
    <property type="match status" value="1"/>
</dbReference>
<evidence type="ECO:0000259" key="10">
    <source>
        <dbReference type="Pfam" id="PF00389"/>
    </source>
</evidence>
<feature type="region of interest" description="Disordered" evidence="9">
    <location>
        <begin position="1"/>
        <end position="58"/>
    </location>
</feature>
<dbReference type="EMBL" id="CP034687">
    <property type="protein sequence ID" value="AZS89062.1"/>
    <property type="molecule type" value="Genomic_DNA"/>
</dbReference>
<reference evidence="12 14" key="2">
    <citation type="submission" date="2018-12" db="EMBL/GenBank/DDBJ databases">
        <title>Streptomyces griseoviridis F1-27 complete genome.</title>
        <authorList>
            <person name="Mariita R.M."/>
            <person name="Sello J.K."/>
        </authorList>
    </citation>
    <scope>NUCLEOTIDE SEQUENCE [LARGE SCALE GENOMIC DNA]</scope>
    <source>
        <strain evidence="12 14">F1-27</strain>
    </source>
</reference>
<evidence type="ECO:0000256" key="5">
    <source>
        <dbReference type="ARBA" id="ARBA00023027"/>
    </source>
</evidence>
<feature type="domain" description="D-isomer specific 2-hydroxyacid dehydrogenase catalytic" evidence="10">
    <location>
        <begin position="84"/>
        <end position="376"/>
    </location>
</feature>
<protein>
    <recommendedName>
        <fullName evidence="6">2-oxoglutarate reductase</fullName>
        <ecNumber evidence="3">1.1.1.399</ecNumber>
    </recommendedName>
    <alternativeName>
        <fullName evidence="6">2-oxoglutarate reductase</fullName>
    </alternativeName>
</protein>